<accession>A0A1H9C6J8</accession>
<keyword evidence="3" id="KW-1185">Reference proteome</keyword>
<name>A0A1H9C6J8_9GAMM</name>
<evidence type="ECO:0000256" key="1">
    <source>
        <dbReference type="SAM" id="SignalP"/>
    </source>
</evidence>
<feature type="chain" id="PRO_5011743654" description="Lipoprotein" evidence="1">
    <location>
        <begin position="24"/>
        <end position="178"/>
    </location>
</feature>
<dbReference type="EMBL" id="FOFO01000012">
    <property type="protein sequence ID" value="SEP96744.1"/>
    <property type="molecule type" value="Genomic_DNA"/>
</dbReference>
<protein>
    <recommendedName>
        <fullName evidence="4">Lipoprotein</fullName>
    </recommendedName>
</protein>
<evidence type="ECO:0008006" key="4">
    <source>
        <dbReference type="Google" id="ProtNLM"/>
    </source>
</evidence>
<reference evidence="2 3" key="1">
    <citation type="submission" date="2016-10" db="EMBL/GenBank/DDBJ databases">
        <authorList>
            <person name="de Groot N.N."/>
        </authorList>
    </citation>
    <scope>NUCLEOTIDE SEQUENCE [LARGE SCALE GENOMIC DNA]</scope>
    <source>
        <strain evidence="2 3">B7-7</strain>
    </source>
</reference>
<keyword evidence="1" id="KW-0732">Signal</keyword>
<dbReference type="STRING" id="867345.SAMN05421693_11271"/>
<dbReference type="AlphaFoldDB" id="A0A1H9C6J8"/>
<organism evidence="2 3">
    <name type="scientific">Ectothiorhodospira magna</name>
    <dbReference type="NCBI Taxonomy" id="867345"/>
    <lineage>
        <taxon>Bacteria</taxon>
        <taxon>Pseudomonadati</taxon>
        <taxon>Pseudomonadota</taxon>
        <taxon>Gammaproteobacteria</taxon>
        <taxon>Chromatiales</taxon>
        <taxon>Ectothiorhodospiraceae</taxon>
        <taxon>Ectothiorhodospira</taxon>
    </lineage>
</organism>
<evidence type="ECO:0000313" key="3">
    <source>
        <dbReference type="Proteomes" id="UP000199496"/>
    </source>
</evidence>
<proteinExistence type="predicted"/>
<feature type="signal peptide" evidence="1">
    <location>
        <begin position="1"/>
        <end position="23"/>
    </location>
</feature>
<gene>
    <name evidence="2" type="ORF">SAMN05421693_11271</name>
</gene>
<evidence type="ECO:0000313" key="2">
    <source>
        <dbReference type="EMBL" id="SEP96744.1"/>
    </source>
</evidence>
<dbReference type="RefSeq" id="WP_143339668.1">
    <property type="nucleotide sequence ID" value="NZ_FOFO01000012.1"/>
</dbReference>
<sequence>MNKKIIFTLSIAFLLLLAAGCSAKPPGCSDAEVIATAELLIYQDIHDDLGVLPGASLHPNQKGQGYFNIRISEIRTAGIDESINKIYCAATLNISPADAVLAVYHKEGIDWPQILRSRITYGAARVNHHGVHEATIYSVQKMDDNQHFYVQFEEGGMDAIIAAKEFAVLTEIIRLNSR</sequence>
<dbReference type="Proteomes" id="UP000199496">
    <property type="component" value="Unassembled WGS sequence"/>
</dbReference>
<dbReference type="PROSITE" id="PS51257">
    <property type="entry name" value="PROKAR_LIPOPROTEIN"/>
    <property type="match status" value="1"/>
</dbReference>